<proteinExistence type="predicted"/>
<gene>
    <name evidence="3" type="ORF">IV55_GL000395</name>
    <name evidence="2" type="ORF">LSI01_07360</name>
</gene>
<dbReference type="EMBL" id="BJUD01000010">
    <property type="protein sequence ID" value="GEK28425.1"/>
    <property type="molecule type" value="Genomic_DNA"/>
</dbReference>
<dbReference type="STRING" id="348151.IV55_GL000395"/>
<dbReference type="RefSeq" id="WP_057811086.1">
    <property type="nucleotide sequence ID" value="NZ_BJUD01000010.1"/>
</dbReference>
<evidence type="ECO:0000313" key="4">
    <source>
        <dbReference type="Proteomes" id="UP000051139"/>
    </source>
</evidence>
<reference evidence="3 4" key="1">
    <citation type="journal article" date="2015" name="Genome Announc.">
        <title>Expanding the biotechnology potential of lactobacilli through comparative genomics of 213 strains and associated genera.</title>
        <authorList>
            <person name="Sun Z."/>
            <person name="Harris H.M."/>
            <person name="McCann A."/>
            <person name="Guo C."/>
            <person name="Argimon S."/>
            <person name="Zhang W."/>
            <person name="Yang X."/>
            <person name="Jeffery I.B."/>
            <person name="Cooney J.C."/>
            <person name="Kagawa T.F."/>
            <person name="Liu W."/>
            <person name="Song Y."/>
            <person name="Salvetti E."/>
            <person name="Wrobel A."/>
            <person name="Rasinkangas P."/>
            <person name="Parkhill J."/>
            <person name="Rea M.C."/>
            <person name="O'Sullivan O."/>
            <person name="Ritari J."/>
            <person name="Douillard F.P."/>
            <person name="Paul Ross R."/>
            <person name="Yang R."/>
            <person name="Briner A.E."/>
            <person name="Felis G.E."/>
            <person name="de Vos W.M."/>
            <person name="Barrangou R."/>
            <person name="Klaenhammer T.R."/>
            <person name="Caufield P.W."/>
            <person name="Cui Y."/>
            <person name="Zhang H."/>
            <person name="O'Toole P.W."/>
        </authorList>
    </citation>
    <scope>NUCLEOTIDE SEQUENCE [LARGE SCALE GENOMIC DNA]</scope>
    <source>
        <strain evidence="3 4">DSM 22696</strain>
    </source>
</reference>
<dbReference type="OrthoDB" id="1655898at2"/>
<evidence type="ECO:0000313" key="2">
    <source>
        <dbReference type="EMBL" id="GEK28425.1"/>
    </source>
</evidence>
<dbReference type="AlphaFoldDB" id="A0A0R2L4V8"/>
<dbReference type="Proteomes" id="UP000321429">
    <property type="component" value="Unassembled WGS sequence"/>
</dbReference>
<protein>
    <submittedName>
        <fullName evidence="3">Type I site-specific restriction-modification system, R (Restriction) subunit</fullName>
    </submittedName>
</protein>
<feature type="coiled-coil region" evidence="1">
    <location>
        <begin position="283"/>
        <end position="310"/>
    </location>
</feature>
<evidence type="ECO:0000256" key="1">
    <source>
        <dbReference type="SAM" id="Coils"/>
    </source>
</evidence>
<reference evidence="2 5" key="2">
    <citation type="submission" date="2019-07" db="EMBL/GenBank/DDBJ databases">
        <title>Whole genome shotgun sequence of Lactobacillus siliginis NBRC 101315.</title>
        <authorList>
            <person name="Hosoyama A."/>
            <person name="Uohara A."/>
            <person name="Ohji S."/>
            <person name="Ichikawa N."/>
        </authorList>
    </citation>
    <scope>NUCLEOTIDE SEQUENCE [LARGE SCALE GENOMIC DNA]</scope>
    <source>
        <strain evidence="2 5">NBRC 101315</strain>
    </source>
</reference>
<dbReference type="Proteomes" id="UP000051139">
    <property type="component" value="Unassembled WGS sequence"/>
</dbReference>
<keyword evidence="1" id="KW-0175">Coiled coil</keyword>
<sequence length="311" mass="35844">MSQDALNGRQREIVAQAQQAFNSEDYAQAASLLETVYGEIQTAQLNHLLVEALYMHEEYARARSFADEFLDSYLTTPTDCRFLLTLLLRVHEFILAHEITASIDDPKLQQVVRDMIAGAEAEARQSMKTTLTTIEKQFYHMTDYPAAEQQRRFQSAMKLPLAEFERGAQFLLLDPYLHPLFMVSILEVLQRVEMSTTVSFRWLDEAIHKIVPKELVPLTKLPTYQKVQAILRQRVATEDPVAYTLISQELQLQLTLAYPFLDRVVTDPAAWVTRLLDVYRGTASDVDRDTREWQKKLEQLTAELMANNDEQ</sequence>
<dbReference type="PATRIC" id="fig|348151.3.peg.401"/>
<keyword evidence="4" id="KW-1185">Reference proteome</keyword>
<dbReference type="EMBL" id="JQCB01000012">
    <property type="protein sequence ID" value="KRN94854.1"/>
    <property type="molecule type" value="Genomic_DNA"/>
</dbReference>
<name>A0A0R2L4V8_9LACO</name>
<comment type="caution">
    <text evidence="3">The sequence shown here is derived from an EMBL/GenBank/DDBJ whole genome shotgun (WGS) entry which is preliminary data.</text>
</comment>
<organism evidence="3 4">
    <name type="scientific">Furfurilactobacillus siliginis</name>
    <dbReference type="NCBI Taxonomy" id="348151"/>
    <lineage>
        <taxon>Bacteria</taxon>
        <taxon>Bacillati</taxon>
        <taxon>Bacillota</taxon>
        <taxon>Bacilli</taxon>
        <taxon>Lactobacillales</taxon>
        <taxon>Lactobacillaceae</taxon>
        <taxon>Furfurilactobacillus</taxon>
    </lineage>
</organism>
<accession>A0A0R2L4V8</accession>
<evidence type="ECO:0000313" key="3">
    <source>
        <dbReference type="EMBL" id="KRN94854.1"/>
    </source>
</evidence>
<evidence type="ECO:0000313" key="5">
    <source>
        <dbReference type="Proteomes" id="UP000321429"/>
    </source>
</evidence>